<dbReference type="Pfam" id="PF13229">
    <property type="entry name" value="Beta_helix"/>
    <property type="match status" value="1"/>
</dbReference>
<dbReference type="InterPro" id="IPR011050">
    <property type="entry name" value="Pectin_lyase_fold/virulence"/>
</dbReference>
<keyword evidence="1" id="KW-0812">Transmembrane</keyword>
<dbReference type="SUPFAM" id="SSF51126">
    <property type="entry name" value="Pectin lyase-like"/>
    <property type="match status" value="1"/>
</dbReference>
<accession>A0ABV3Y6E5</accession>
<reference evidence="3 4" key="1">
    <citation type="submission" date="2024-07" db="EMBL/GenBank/DDBJ databases">
        <title>Draft Genome Sequence of Ferrimicrobium acidiphilum Strain YE2023, Isolated from a Pulp of Bioleach Reactor.</title>
        <authorList>
            <person name="Elkina Y.A."/>
            <person name="Bulaeva A.G."/>
            <person name="Beletsky A.V."/>
            <person name="Mardanov A.V."/>
        </authorList>
    </citation>
    <scope>NUCLEOTIDE SEQUENCE [LARGE SCALE GENOMIC DNA]</scope>
    <source>
        <strain evidence="3 4">YE2023</strain>
    </source>
</reference>
<dbReference type="InterPro" id="IPR012334">
    <property type="entry name" value="Pectin_lyas_fold"/>
</dbReference>
<feature type="transmembrane region" description="Helical" evidence="1">
    <location>
        <begin position="57"/>
        <end position="77"/>
    </location>
</feature>
<proteinExistence type="predicted"/>
<evidence type="ECO:0000256" key="1">
    <source>
        <dbReference type="SAM" id="Phobius"/>
    </source>
</evidence>
<evidence type="ECO:0000313" key="4">
    <source>
        <dbReference type="Proteomes" id="UP001560267"/>
    </source>
</evidence>
<dbReference type="InterPro" id="IPR039448">
    <property type="entry name" value="Beta_helix"/>
</dbReference>
<dbReference type="EMBL" id="JBFSHR010000032">
    <property type="protein sequence ID" value="MEX6430019.1"/>
    <property type="molecule type" value="Genomic_DNA"/>
</dbReference>
<evidence type="ECO:0000259" key="2">
    <source>
        <dbReference type="Pfam" id="PF13229"/>
    </source>
</evidence>
<sequence>MTITATGATIAASYSRLVEHIVWVFLAVVVECPWWVLASKGDKMGRMTAIRWKVKVVVSGVIAAALVGLACLGLESAPLSTELSASRTVGPTLYVSPHGNDSANACTRVSRPCQTIAHAVSVAPSGATVVVEPGLYQVKIVGGIDLTQPVTIKALGHVVVTGTGPIFDLYNASSPMSGVHGVTIEGIHFQNVTGSGYNGVITVPGYGARDVTIADNTFSNITDEAIGYHGNPSPFLTGSNWRIIGNTINGVTHSSRSGIWLGNLSNSVIADNSISNVGHAGIILNAFSASPPSNNNNQILDNRISNAPYEGIQVAFGNSVLVKGNVIFRAGTHCMGAAAGSGCGAAAGASSSAIMLYNPGQTNITVIDNTASQSFNGLTVGPASSATALGVLGAGVVAIHNDFVADSNAGVANFAASESAPLNAVLNWWGCASGPNTGNCSSTIGSVDVVPWLTHAVHASHGPRYAFNG</sequence>
<dbReference type="Proteomes" id="UP001560267">
    <property type="component" value="Unassembled WGS sequence"/>
</dbReference>
<dbReference type="InterPro" id="IPR006626">
    <property type="entry name" value="PbH1"/>
</dbReference>
<feature type="transmembrane region" description="Helical" evidence="1">
    <location>
        <begin position="20"/>
        <end position="37"/>
    </location>
</feature>
<keyword evidence="4" id="KW-1185">Reference proteome</keyword>
<keyword evidence="1" id="KW-1133">Transmembrane helix</keyword>
<evidence type="ECO:0000313" key="3">
    <source>
        <dbReference type="EMBL" id="MEX6430019.1"/>
    </source>
</evidence>
<comment type="caution">
    <text evidence="3">The sequence shown here is derived from an EMBL/GenBank/DDBJ whole genome shotgun (WGS) entry which is preliminary data.</text>
</comment>
<name>A0ABV3Y6E5_9ACTN</name>
<protein>
    <submittedName>
        <fullName evidence="3">Right-handed parallel beta-helix repeat-containing protein</fullName>
    </submittedName>
</protein>
<gene>
    <name evidence="3" type="ORF">AB6A68_09230</name>
</gene>
<organism evidence="3 4">
    <name type="scientific">Ferrimicrobium acidiphilum</name>
    <dbReference type="NCBI Taxonomy" id="121039"/>
    <lineage>
        <taxon>Bacteria</taxon>
        <taxon>Bacillati</taxon>
        <taxon>Actinomycetota</taxon>
        <taxon>Acidimicrobiia</taxon>
        <taxon>Acidimicrobiales</taxon>
        <taxon>Acidimicrobiaceae</taxon>
        <taxon>Ferrimicrobium</taxon>
    </lineage>
</organism>
<feature type="domain" description="Right handed beta helix" evidence="2">
    <location>
        <begin position="178"/>
        <end position="345"/>
    </location>
</feature>
<dbReference type="RefSeq" id="WP_369084610.1">
    <property type="nucleotide sequence ID" value="NZ_JBFSHR010000032.1"/>
</dbReference>
<dbReference type="Gene3D" id="2.160.20.10">
    <property type="entry name" value="Single-stranded right-handed beta-helix, Pectin lyase-like"/>
    <property type="match status" value="1"/>
</dbReference>
<keyword evidence="1" id="KW-0472">Membrane</keyword>
<dbReference type="SMART" id="SM00710">
    <property type="entry name" value="PbH1"/>
    <property type="match status" value="7"/>
</dbReference>